<dbReference type="InterPro" id="IPR027417">
    <property type="entry name" value="P-loop_NTPase"/>
</dbReference>
<evidence type="ECO:0000256" key="3">
    <source>
        <dbReference type="ARBA" id="ARBA00022705"/>
    </source>
</evidence>
<keyword evidence="7 9" id="KW-0067">ATP-binding</keyword>
<dbReference type="Pfam" id="PF14551">
    <property type="entry name" value="MCM_N"/>
    <property type="match status" value="1"/>
</dbReference>
<dbReference type="Pfam" id="PF17855">
    <property type="entry name" value="MCM_lid"/>
    <property type="match status" value="1"/>
</dbReference>
<protein>
    <recommendedName>
        <fullName evidence="2">DNA helicase</fullName>
        <ecNumber evidence="2">3.6.4.12</ecNumber>
    </recommendedName>
</protein>
<dbReference type="PRINTS" id="PR01657">
    <property type="entry name" value="MCMFAMILY"/>
</dbReference>
<evidence type="ECO:0000313" key="11">
    <source>
        <dbReference type="EMBL" id="TQD27569.1"/>
    </source>
</evidence>
<dbReference type="InterPro" id="IPR027925">
    <property type="entry name" value="MCM_N"/>
</dbReference>
<evidence type="ECO:0000256" key="9">
    <source>
        <dbReference type="RuleBase" id="RU004070"/>
    </source>
</evidence>
<comment type="similarity">
    <text evidence="1 9">Belongs to the MCM family.</text>
</comment>
<dbReference type="FunFam" id="2.20.28.10:FF:000003">
    <property type="entry name" value="DNA helicase"/>
    <property type="match status" value="1"/>
</dbReference>
<dbReference type="InterPro" id="IPR012340">
    <property type="entry name" value="NA-bd_OB-fold"/>
</dbReference>
<proteinExistence type="inferred from homology"/>
<dbReference type="Gene3D" id="3.30.1640.10">
    <property type="entry name" value="mini-chromosome maintenance (MCM) complex, chain A, domain 1"/>
    <property type="match status" value="1"/>
</dbReference>
<dbReference type="InterPro" id="IPR031327">
    <property type="entry name" value="MCM"/>
</dbReference>
<evidence type="ECO:0000256" key="6">
    <source>
        <dbReference type="ARBA" id="ARBA00022806"/>
    </source>
</evidence>
<keyword evidence="8 9" id="KW-0238">DNA-binding</keyword>
<keyword evidence="5" id="KW-0378">Hydrolase</keyword>
<dbReference type="FunFam" id="3.40.50.300:FF:000826">
    <property type="entry name" value="Replicative DNA helicase Mcm"/>
    <property type="match status" value="1"/>
</dbReference>
<evidence type="ECO:0000256" key="7">
    <source>
        <dbReference type="ARBA" id="ARBA00022840"/>
    </source>
</evidence>
<dbReference type="Gene3D" id="1.10.10.10">
    <property type="entry name" value="Winged helix-like DNA-binding domain superfamily/Winged helix DNA-binding domain"/>
    <property type="match status" value="1"/>
</dbReference>
<dbReference type="SUPFAM" id="SSF52540">
    <property type="entry name" value="P-loop containing nucleoside triphosphate hydrolases"/>
    <property type="match status" value="1"/>
</dbReference>
<dbReference type="Proteomes" id="UP000319335">
    <property type="component" value="Unassembled WGS sequence"/>
</dbReference>
<evidence type="ECO:0000256" key="4">
    <source>
        <dbReference type="ARBA" id="ARBA00022741"/>
    </source>
</evidence>
<dbReference type="GO" id="GO:0005524">
    <property type="term" value="F:ATP binding"/>
    <property type="evidence" value="ECO:0007669"/>
    <property type="project" value="UniProtKB-KW"/>
</dbReference>
<dbReference type="PANTHER" id="PTHR11630:SF66">
    <property type="entry name" value="DNA REPLICATION LICENSING FACTOR MCM4"/>
    <property type="match status" value="1"/>
</dbReference>
<keyword evidence="6" id="KW-0347">Helicase</keyword>
<reference evidence="11 12" key="1">
    <citation type="submission" date="2019-06" db="EMBL/GenBank/DDBJ databases">
        <title>Draft genome sequence of Methanolobus vulcani B1d.</title>
        <authorList>
            <person name="Creighbaum A.J."/>
            <person name="Ticak T."/>
            <person name="Hariraju D."/>
            <person name="Arivett B.A."/>
            <person name="Ferguson D.J.Jr."/>
        </authorList>
    </citation>
    <scope>NUCLEOTIDE SEQUENCE [LARGE SCALE GENOMIC DNA]</scope>
    <source>
        <strain evidence="11 12">B1d</strain>
    </source>
</reference>
<evidence type="ECO:0000256" key="5">
    <source>
        <dbReference type="ARBA" id="ARBA00022801"/>
    </source>
</evidence>
<evidence type="ECO:0000256" key="8">
    <source>
        <dbReference type="ARBA" id="ARBA00023125"/>
    </source>
</evidence>
<dbReference type="GO" id="GO:0042555">
    <property type="term" value="C:MCM complex"/>
    <property type="evidence" value="ECO:0007669"/>
    <property type="project" value="TreeGrafter"/>
</dbReference>
<dbReference type="AlphaFoldDB" id="A0A7Z8KQ52"/>
<keyword evidence="3" id="KW-0235">DNA replication</keyword>
<comment type="caution">
    <text evidence="11">The sequence shown here is derived from an EMBL/GenBank/DDBJ whole genome shotgun (WGS) entry which is preliminary data.</text>
</comment>
<sequence>MNMTEGKWDEKFVVFLKKYYWDSILQLANNYPDQRSLEVDFYDLDVFDREIANELLFNPDEVLPSANNALQQIDLPVEKKLIDAKVRFVKIPNKIPNRDLRSKHLLQFVAIEGMVRKATEVRPRIVVAALKCMRCEHVMMAPQPETKFDAPEFCENETCGKKGPFKIMIQESVFVDAQKLQIQESPENLKGGAQPQSLDVDIEDDLAGIVKPGDRVIINGVLRSHQRSTKEGKSTFYDLVLHANSIEYTDLEFDELEITPEEEEEILALSRDPEIYQKVIGSIAPSIYGYEDVKEALSLQLFSGVAKHLPDGSRVRGDIHMLFMGDPGVAKSQLLRYMVKLSPRGVFASGKSASSSGLTAAAVRDDLGDGRWTLEAGALVMADMGIAAVDEMDKMSTEDKSALHEAMEQQTISVAKAGILATLKSRCALLGAANPKYGRFDRYEGIAQQINMPPALISRFDMIFVLLDTPNEDMDSKIAKHILKSHYAGELSEQRKNLPSSNITQEQVDVHMEVIKPVIDPDFLRKYVAYSRRNIFPVLEDDARDHLVKFYMDLRRMGDGKDAPVPVTARQLEALVRLAEASARLRLSNVATLDDAKRTTRITYSCLRQVGVDPDTGAFDVDVIASGTSKSQRDRIKIIKDIIKSVGEKHPGGKAPLEEVYAEAQNQGVDRQHVEDLIARMRRGGDLIKPDKEHVKVV</sequence>
<dbReference type="InterPro" id="IPR036388">
    <property type="entry name" value="WH-like_DNA-bd_sf"/>
</dbReference>
<dbReference type="InterPro" id="IPR041562">
    <property type="entry name" value="MCM_lid"/>
</dbReference>
<feature type="domain" description="MCM C-terminal AAA(+) ATPase" evidence="10">
    <location>
        <begin position="275"/>
        <end position="482"/>
    </location>
</feature>
<accession>A0A7Z8KQ52</accession>
<dbReference type="Pfam" id="PF00493">
    <property type="entry name" value="MCM"/>
    <property type="match status" value="1"/>
</dbReference>
<dbReference type="GO" id="GO:0016787">
    <property type="term" value="F:hydrolase activity"/>
    <property type="evidence" value="ECO:0007669"/>
    <property type="project" value="UniProtKB-KW"/>
</dbReference>
<dbReference type="InterPro" id="IPR001208">
    <property type="entry name" value="MCM_dom"/>
</dbReference>
<dbReference type="Gene3D" id="3.40.50.300">
    <property type="entry name" value="P-loop containing nucleotide triphosphate hydrolases"/>
    <property type="match status" value="1"/>
</dbReference>
<dbReference type="GO" id="GO:0017116">
    <property type="term" value="F:single-stranded DNA helicase activity"/>
    <property type="evidence" value="ECO:0007669"/>
    <property type="project" value="TreeGrafter"/>
</dbReference>
<dbReference type="PROSITE" id="PS50051">
    <property type="entry name" value="MCM_2"/>
    <property type="match status" value="1"/>
</dbReference>
<dbReference type="EMBL" id="VIAQ01000008">
    <property type="protein sequence ID" value="TQD27569.1"/>
    <property type="molecule type" value="Genomic_DNA"/>
</dbReference>
<dbReference type="SMART" id="SM00350">
    <property type="entry name" value="MCM"/>
    <property type="match status" value="1"/>
</dbReference>
<dbReference type="GO" id="GO:0003697">
    <property type="term" value="F:single-stranded DNA binding"/>
    <property type="evidence" value="ECO:0007669"/>
    <property type="project" value="TreeGrafter"/>
</dbReference>
<dbReference type="PANTHER" id="PTHR11630">
    <property type="entry name" value="DNA REPLICATION LICENSING FACTOR MCM FAMILY MEMBER"/>
    <property type="match status" value="1"/>
</dbReference>
<evidence type="ECO:0000256" key="1">
    <source>
        <dbReference type="ARBA" id="ARBA00008010"/>
    </source>
</evidence>
<gene>
    <name evidence="11" type="ORF">FKV42_02585</name>
</gene>
<name>A0A7Z8KQ52_9EURY</name>
<dbReference type="EC" id="3.6.4.12" evidence="2"/>
<dbReference type="GO" id="GO:0006260">
    <property type="term" value="P:DNA replication"/>
    <property type="evidence" value="ECO:0007669"/>
    <property type="project" value="UniProtKB-KW"/>
</dbReference>
<keyword evidence="12" id="KW-1185">Reference proteome</keyword>
<dbReference type="InterPro" id="IPR033762">
    <property type="entry name" value="MCM_OB"/>
</dbReference>
<organism evidence="11 12">
    <name type="scientific">Methanolobus vulcani</name>
    <dbReference type="NCBI Taxonomy" id="38026"/>
    <lineage>
        <taxon>Archaea</taxon>
        <taxon>Methanobacteriati</taxon>
        <taxon>Methanobacteriota</taxon>
        <taxon>Stenosarchaea group</taxon>
        <taxon>Methanomicrobia</taxon>
        <taxon>Methanosarcinales</taxon>
        <taxon>Methanosarcinaceae</taxon>
        <taxon>Methanolobus</taxon>
    </lineage>
</organism>
<keyword evidence="4 9" id="KW-0547">Nucleotide-binding</keyword>
<dbReference type="SUPFAM" id="SSF50249">
    <property type="entry name" value="Nucleic acid-binding proteins"/>
    <property type="match status" value="1"/>
</dbReference>
<dbReference type="Pfam" id="PF17207">
    <property type="entry name" value="MCM_OB"/>
    <property type="match status" value="1"/>
</dbReference>
<dbReference type="Gene3D" id="2.40.50.140">
    <property type="entry name" value="Nucleic acid-binding proteins"/>
    <property type="match status" value="1"/>
</dbReference>
<evidence type="ECO:0000259" key="10">
    <source>
        <dbReference type="PROSITE" id="PS50051"/>
    </source>
</evidence>
<dbReference type="Gene3D" id="2.20.28.10">
    <property type="match status" value="1"/>
</dbReference>
<evidence type="ECO:0000313" key="12">
    <source>
        <dbReference type="Proteomes" id="UP000319335"/>
    </source>
</evidence>
<evidence type="ECO:0000256" key="2">
    <source>
        <dbReference type="ARBA" id="ARBA00012551"/>
    </source>
</evidence>